<accession>A0A974P5D5</accession>
<feature type="domain" description="HTH LytTR-type" evidence="2">
    <location>
        <begin position="1"/>
        <end position="71"/>
    </location>
</feature>
<sequence length="152" mass="17151">MEDHYVRVHTAVRSELILMRLSDAVARTGREGLQVHRSWWVARDAVTEVIRDGRNLRLKLLNGLEVPVARRGGAPQGLGTGAQLTQARRTTRPVQSQKIQRTCDSPSGGRACWGFRNRVNDSDRGLSLLTGLKLTRWQGSREGRRGFRRILI</sequence>
<proteinExistence type="predicted"/>
<gene>
    <name evidence="3" type="ORF">JKL49_09560</name>
</gene>
<feature type="compositionally biased region" description="Polar residues" evidence="1">
    <location>
        <begin position="82"/>
        <end position="103"/>
    </location>
</feature>
<evidence type="ECO:0000259" key="2">
    <source>
        <dbReference type="PROSITE" id="PS50930"/>
    </source>
</evidence>
<dbReference type="Gene3D" id="2.40.50.1020">
    <property type="entry name" value="LytTr DNA-binding domain"/>
    <property type="match status" value="1"/>
</dbReference>
<name>A0A974P5D5_9CAUL</name>
<dbReference type="GO" id="GO:0003677">
    <property type="term" value="F:DNA binding"/>
    <property type="evidence" value="ECO:0007669"/>
    <property type="project" value="UniProtKB-KW"/>
</dbReference>
<reference evidence="3" key="1">
    <citation type="submission" date="2021-01" db="EMBL/GenBank/DDBJ databases">
        <title>Genome sequence of Phenylobacterium sp. 20VBR1 isolated from a valley glaceir, Ny-Alesund, Svalbard.</title>
        <authorList>
            <person name="Thomas F.A."/>
            <person name="Krishnan K.P."/>
            <person name="Sinha R.K."/>
        </authorList>
    </citation>
    <scope>NUCLEOTIDE SEQUENCE</scope>
    <source>
        <strain evidence="3">20VBR1</strain>
    </source>
</reference>
<dbReference type="EMBL" id="CP068570">
    <property type="protein sequence ID" value="QQZ51292.1"/>
    <property type="molecule type" value="Genomic_DNA"/>
</dbReference>
<dbReference type="PROSITE" id="PS50930">
    <property type="entry name" value="HTH_LYTTR"/>
    <property type="match status" value="1"/>
</dbReference>
<evidence type="ECO:0000256" key="1">
    <source>
        <dbReference type="SAM" id="MobiDB-lite"/>
    </source>
</evidence>
<feature type="region of interest" description="Disordered" evidence="1">
    <location>
        <begin position="75"/>
        <end position="103"/>
    </location>
</feature>
<protein>
    <submittedName>
        <fullName evidence="3">LytTR family transcriptional regulator DNA-binding domain-containing protein</fullName>
    </submittedName>
</protein>
<organism evidence="3">
    <name type="scientific">Phenylobacterium glaciei</name>
    <dbReference type="NCBI Taxonomy" id="2803784"/>
    <lineage>
        <taxon>Bacteria</taxon>
        <taxon>Pseudomonadati</taxon>
        <taxon>Pseudomonadota</taxon>
        <taxon>Alphaproteobacteria</taxon>
        <taxon>Caulobacterales</taxon>
        <taxon>Caulobacteraceae</taxon>
        <taxon>Phenylobacterium</taxon>
    </lineage>
</organism>
<dbReference type="Pfam" id="PF04397">
    <property type="entry name" value="LytTR"/>
    <property type="match status" value="1"/>
</dbReference>
<dbReference type="AlphaFoldDB" id="A0A974P5D5"/>
<evidence type="ECO:0000313" key="3">
    <source>
        <dbReference type="EMBL" id="QQZ51292.1"/>
    </source>
</evidence>
<dbReference type="SMART" id="SM00850">
    <property type="entry name" value="LytTR"/>
    <property type="match status" value="1"/>
</dbReference>
<dbReference type="InterPro" id="IPR007492">
    <property type="entry name" value="LytTR_DNA-bd_dom"/>
</dbReference>
<keyword evidence="3" id="KW-0238">DNA-binding</keyword>